<accession>W4HNM7</accession>
<feature type="chain" id="PRO_5004843377" description="Outer membrane protein beta-barrel domain-containing protein" evidence="2">
    <location>
        <begin position="21"/>
        <end position="198"/>
    </location>
</feature>
<dbReference type="PATRIC" id="fig|1317118.6.peg.1415"/>
<reference evidence="4 5" key="1">
    <citation type="journal article" date="2014" name="Antonie Van Leeuwenhoek">
        <title>Roseivivax atlanticus sp. nov., isolated from surface seawater of the Atlantic Ocean.</title>
        <authorList>
            <person name="Li G."/>
            <person name="Lai Q."/>
            <person name="Liu X."/>
            <person name="Sun F."/>
            <person name="Shao Z."/>
        </authorList>
    </citation>
    <scope>NUCLEOTIDE SEQUENCE [LARGE SCALE GENOMIC DNA]</scope>
    <source>
        <strain evidence="4 5">22II-s10s</strain>
    </source>
</reference>
<dbReference type="EMBL" id="AQQW01000003">
    <property type="protein sequence ID" value="ETW13726.1"/>
    <property type="molecule type" value="Genomic_DNA"/>
</dbReference>
<organism evidence="4 5">
    <name type="scientific">Roseivivax marinus</name>
    <dbReference type="NCBI Taxonomy" id="1379903"/>
    <lineage>
        <taxon>Bacteria</taxon>
        <taxon>Pseudomonadati</taxon>
        <taxon>Pseudomonadota</taxon>
        <taxon>Alphaproteobacteria</taxon>
        <taxon>Rhodobacterales</taxon>
        <taxon>Roseobacteraceae</taxon>
        <taxon>Roseivivax</taxon>
    </lineage>
</organism>
<sequence>MKRILIVTTALAATTTAAFAAGPTQTYSEPVVQQPVAPVESAPLYDFSGLSVGGQIGYGNIETENPELEGDGGLYGLRSYYDFDFGSTVAGLGLQYDRGDIDLDGAANAEGVLRVGPRLGYDFGRTMVYGTGGYAKAYTDDDAVGDSDGYYVGLGTETFLTENVTAGAEVLYHEFDDFDNGGLEADATTANINVNYRF</sequence>
<evidence type="ECO:0000256" key="2">
    <source>
        <dbReference type="SAM" id="SignalP"/>
    </source>
</evidence>
<comment type="caution">
    <text evidence="4">The sequence shown here is derived from an EMBL/GenBank/DDBJ whole genome shotgun (WGS) entry which is preliminary data.</text>
</comment>
<dbReference type="eggNOG" id="COG3637">
    <property type="taxonomic scope" value="Bacteria"/>
</dbReference>
<gene>
    <name evidence="4" type="ORF">ATO8_06836</name>
</gene>
<dbReference type="InterPro" id="IPR023614">
    <property type="entry name" value="Porin_dom_sf"/>
</dbReference>
<evidence type="ECO:0000313" key="5">
    <source>
        <dbReference type="Proteomes" id="UP000019063"/>
    </source>
</evidence>
<dbReference type="RefSeq" id="WP_043843138.1">
    <property type="nucleotide sequence ID" value="NZ_AQQW01000003.1"/>
</dbReference>
<dbReference type="Pfam" id="PF13505">
    <property type="entry name" value="OMP_b-brl"/>
    <property type="match status" value="1"/>
</dbReference>
<keyword evidence="1 2" id="KW-0732">Signal</keyword>
<evidence type="ECO:0000256" key="1">
    <source>
        <dbReference type="ARBA" id="ARBA00022729"/>
    </source>
</evidence>
<evidence type="ECO:0000259" key="3">
    <source>
        <dbReference type="Pfam" id="PF13505"/>
    </source>
</evidence>
<feature type="domain" description="Outer membrane protein beta-barrel" evidence="3">
    <location>
        <begin position="44"/>
        <end position="198"/>
    </location>
</feature>
<protein>
    <recommendedName>
        <fullName evidence="3">Outer membrane protein beta-barrel domain-containing protein</fullName>
    </recommendedName>
</protein>
<dbReference type="AlphaFoldDB" id="W4HNM7"/>
<name>W4HNM7_9RHOB</name>
<evidence type="ECO:0000313" key="4">
    <source>
        <dbReference type="EMBL" id="ETW13726.1"/>
    </source>
</evidence>
<dbReference type="Proteomes" id="UP000019063">
    <property type="component" value="Unassembled WGS sequence"/>
</dbReference>
<dbReference type="STRING" id="1379903.ATO8_06836"/>
<dbReference type="InterPro" id="IPR027385">
    <property type="entry name" value="Beta-barrel_OMP"/>
</dbReference>
<proteinExistence type="predicted"/>
<dbReference type="Gene3D" id="2.40.160.10">
    <property type="entry name" value="Porin"/>
    <property type="match status" value="1"/>
</dbReference>
<feature type="signal peptide" evidence="2">
    <location>
        <begin position="1"/>
        <end position="20"/>
    </location>
</feature>
<keyword evidence="5" id="KW-1185">Reference proteome</keyword>
<dbReference type="InterPro" id="IPR011250">
    <property type="entry name" value="OMP/PagP_B-barrel"/>
</dbReference>
<dbReference type="SUPFAM" id="SSF56925">
    <property type="entry name" value="OMPA-like"/>
    <property type="match status" value="1"/>
</dbReference>